<evidence type="ECO:0008006" key="7">
    <source>
        <dbReference type="Google" id="ProtNLM"/>
    </source>
</evidence>
<keyword evidence="6" id="KW-1185">Reference proteome</keyword>
<feature type="compositionally biased region" description="Acidic residues" evidence="4">
    <location>
        <begin position="38"/>
        <end position="48"/>
    </location>
</feature>
<proteinExistence type="inferred from homology"/>
<dbReference type="PANTHER" id="PTHR24112:SF9">
    <property type="entry name" value="PROTEIN PHOSPHATASE 1 REGULATORY SUBUNIT 37"/>
    <property type="match status" value="1"/>
</dbReference>
<keyword evidence="1" id="KW-0433">Leucine-rich repeat</keyword>
<feature type="region of interest" description="Disordered" evidence="4">
    <location>
        <begin position="757"/>
        <end position="791"/>
    </location>
</feature>
<evidence type="ECO:0000313" key="6">
    <source>
        <dbReference type="Proteomes" id="UP000677054"/>
    </source>
</evidence>
<protein>
    <recommendedName>
        <fullName evidence="7">Protein phosphatase 1 regulatory subunit 37</fullName>
    </recommendedName>
</protein>
<evidence type="ECO:0000256" key="4">
    <source>
        <dbReference type="SAM" id="MobiDB-lite"/>
    </source>
</evidence>
<evidence type="ECO:0000256" key="1">
    <source>
        <dbReference type="ARBA" id="ARBA00022614"/>
    </source>
</evidence>
<accession>A0A7R8XJM2</accession>
<evidence type="ECO:0000313" key="5">
    <source>
        <dbReference type="EMBL" id="CAD7247233.1"/>
    </source>
</evidence>
<dbReference type="CDD" id="cd00116">
    <property type="entry name" value="LRR_RI"/>
    <property type="match status" value="1"/>
</dbReference>
<comment type="similarity">
    <text evidence="3">Belongs to the PPP1R37 family.</text>
</comment>
<dbReference type="EMBL" id="LR900904">
    <property type="protein sequence ID" value="CAD7247233.1"/>
    <property type="molecule type" value="Genomic_DNA"/>
</dbReference>
<feature type="region of interest" description="Disordered" evidence="4">
    <location>
        <begin position="1"/>
        <end position="20"/>
    </location>
</feature>
<sequence length="995" mass="110149">MPFEMAATSSHGNEEHFSRNEDIYKWHLASSERSYLEESGEMNDEPPLGDDSACVSQGKALSEERKSFEENMNCDSETGEESFPMYSSFSATEEMHSDFEDERKHVENDQAVVGVSQVELQVSQTIVEDFGLELGVSLDSSECSGGTELKACKTFVKAQGKDRAKTSEIGMEVSLADRAEYPPAESEATGTGEAEIAQMDVETSETHSGPHQSCPVKITAGSRDAGEGSTQCGGPADFHYEEIANLPCPPSCPSPKEFAKMCPNHSAFLKNKKSCRRVSFPSDSELVTKYVEPLNPWQGAVRSTGSEASERYCQACAQQGAKPISKLASQLKLEVHDSDESRIEKLDLSGEVLDFKQCEALEEIFRRLQFNRIDLESASLEEDEAVALFDMLEFYDSAIEVSVGSSKDFGPRGWKSCAKFVKKSPCLERLDLRGCSFADSNLLFLTKALRYECTLRSLHMEGCHIKGRSLIILATSLQMNKSIQELYLANNGLSPTDAVQLGNLLRANITLQLLDLRNNELQDPGVGHLCDGLCKQGDSILLQSDPCQLGLRGLNTLILWNNHLTFNSGNHFHRALEHCKTLETLNVGHNPLTNEGVLRMKQALMQSRCLRQLGLQGTKVSCEGAVAIAEIIAENKILERVDLRDNGLKVAGLIALKLSLNMNYTLTQLDLDEEPKKEPVSEMKEKYVECVKEVKQYCERNRRPKLFPVPEHSEEEEGSKEKVEDPSLLSEDISPVLSSQPIRPPFLRKISLTCDTLSPPAASSSDLPTHTEEEENEKRKLVSPEPSPMSSPINSAIPFRTGRFQVFNVADSSNSLLKVTQIDGVPPLFHSLSDTDVTQLKVETLSEEVISTPIDSHHLTVPTRMNRFRVTRVTESDLPNCTPLSSSVPTPKMSRFRVSRVEEPRPLPQPEKVSIGFTTDENKSRSGIRFAGGEDIEYKNYSFSVNEKEFKLTTTSTKEDVLKYSADVVVQNVPQPSSTDSSPMNSTLMSAGECS</sequence>
<keyword evidence="2" id="KW-0677">Repeat</keyword>
<dbReference type="Proteomes" id="UP000677054">
    <property type="component" value="Unassembled WGS sequence"/>
</dbReference>
<feature type="compositionally biased region" description="Low complexity" evidence="4">
    <location>
        <begin position="757"/>
        <end position="768"/>
    </location>
</feature>
<dbReference type="PANTHER" id="PTHR24112">
    <property type="entry name" value="LEUCINE-RICH REPEAT, ISOFORM F-RELATED"/>
    <property type="match status" value="1"/>
</dbReference>
<dbReference type="EMBL" id="CAJPEV010001387">
    <property type="protein sequence ID" value="CAG0892369.1"/>
    <property type="molecule type" value="Genomic_DNA"/>
</dbReference>
<evidence type="ECO:0000256" key="2">
    <source>
        <dbReference type="ARBA" id="ARBA00022737"/>
    </source>
</evidence>
<dbReference type="SUPFAM" id="SSF52047">
    <property type="entry name" value="RNI-like"/>
    <property type="match status" value="1"/>
</dbReference>
<dbReference type="InterPro" id="IPR051279">
    <property type="entry name" value="PP1-Reg/Actin-Interact_Protein"/>
</dbReference>
<name>A0A7R8XJM2_9CRUS</name>
<dbReference type="Pfam" id="PF13516">
    <property type="entry name" value="LRR_6"/>
    <property type="match status" value="2"/>
</dbReference>
<dbReference type="SMART" id="SM00368">
    <property type="entry name" value="LRR_RI"/>
    <property type="match status" value="8"/>
</dbReference>
<dbReference type="InterPro" id="IPR032675">
    <property type="entry name" value="LRR_dom_sf"/>
</dbReference>
<feature type="compositionally biased region" description="Polar residues" evidence="4">
    <location>
        <begin position="973"/>
        <end position="989"/>
    </location>
</feature>
<gene>
    <name evidence="5" type="ORF">DSTB1V02_LOCUS7067</name>
</gene>
<dbReference type="InterPro" id="IPR001611">
    <property type="entry name" value="Leu-rich_rpt"/>
</dbReference>
<feature type="region of interest" description="Disordered" evidence="4">
    <location>
        <begin position="34"/>
        <end position="83"/>
    </location>
</feature>
<dbReference type="AlphaFoldDB" id="A0A7R8XJM2"/>
<feature type="region of interest" description="Disordered" evidence="4">
    <location>
        <begin position="708"/>
        <end position="728"/>
    </location>
</feature>
<reference evidence="5" key="1">
    <citation type="submission" date="2020-11" db="EMBL/GenBank/DDBJ databases">
        <authorList>
            <person name="Tran Van P."/>
        </authorList>
    </citation>
    <scope>NUCLEOTIDE SEQUENCE</scope>
</reference>
<dbReference type="OrthoDB" id="10034042at2759"/>
<organism evidence="5">
    <name type="scientific">Darwinula stevensoni</name>
    <dbReference type="NCBI Taxonomy" id="69355"/>
    <lineage>
        <taxon>Eukaryota</taxon>
        <taxon>Metazoa</taxon>
        <taxon>Ecdysozoa</taxon>
        <taxon>Arthropoda</taxon>
        <taxon>Crustacea</taxon>
        <taxon>Oligostraca</taxon>
        <taxon>Ostracoda</taxon>
        <taxon>Podocopa</taxon>
        <taxon>Podocopida</taxon>
        <taxon>Darwinulocopina</taxon>
        <taxon>Darwinuloidea</taxon>
        <taxon>Darwinulidae</taxon>
        <taxon>Darwinula</taxon>
    </lineage>
</organism>
<dbReference type="Gene3D" id="3.80.10.10">
    <property type="entry name" value="Ribonuclease Inhibitor"/>
    <property type="match status" value="1"/>
</dbReference>
<evidence type="ECO:0000256" key="3">
    <source>
        <dbReference type="ARBA" id="ARBA00038315"/>
    </source>
</evidence>
<feature type="region of interest" description="Disordered" evidence="4">
    <location>
        <begin position="973"/>
        <end position="995"/>
    </location>
</feature>